<keyword evidence="2 9" id="KW-0813">Transport</keyword>
<dbReference type="InterPro" id="IPR007387">
    <property type="entry name" value="TRAP_DctQ"/>
</dbReference>
<dbReference type="InterPro" id="IPR055348">
    <property type="entry name" value="DctQ"/>
</dbReference>
<organism evidence="11 12">
    <name type="scientific">Nitratireductor aquibiodomus</name>
    <dbReference type="NCBI Taxonomy" id="204799"/>
    <lineage>
        <taxon>Bacteria</taxon>
        <taxon>Pseudomonadati</taxon>
        <taxon>Pseudomonadota</taxon>
        <taxon>Alphaproteobacteria</taxon>
        <taxon>Hyphomicrobiales</taxon>
        <taxon>Phyllobacteriaceae</taxon>
        <taxon>Nitratireductor</taxon>
    </lineage>
</organism>
<dbReference type="GO" id="GO:0022857">
    <property type="term" value="F:transmembrane transporter activity"/>
    <property type="evidence" value="ECO:0007669"/>
    <property type="project" value="UniProtKB-UniRule"/>
</dbReference>
<proteinExistence type="inferred from homology"/>
<protein>
    <recommendedName>
        <fullName evidence="9">TRAP transporter small permease protein</fullName>
    </recommendedName>
</protein>
<keyword evidence="7 9" id="KW-0472">Membrane</keyword>
<name>A0A1H4LRI7_9HYPH</name>
<comment type="subunit">
    <text evidence="9">The complex comprises the extracytoplasmic solute receptor protein and the two transmembrane proteins.</text>
</comment>
<dbReference type="PANTHER" id="PTHR35011">
    <property type="entry name" value="2,3-DIKETO-L-GULONATE TRAP TRANSPORTER SMALL PERMEASE PROTEIN YIAM"/>
    <property type="match status" value="1"/>
</dbReference>
<dbReference type="Proteomes" id="UP000199064">
    <property type="component" value="Unassembled WGS sequence"/>
</dbReference>
<comment type="subcellular location">
    <subcellularLocation>
        <location evidence="1 9">Cell inner membrane</location>
        <topology evidence="1 9">Multi-pass membrane protein</topology>
    </subcellularLocation>
</comment>
<comment type="similarity">
    <text evidence="8 9">Belongs to the TRAP transporter small permease family.</text>
</comment>
<dbReference type="Pfam" id="PF04290">
    <property type="entry name" value="DctQ"/>
    <property type="match status" value="1"/>
</dbReference>
<evidence type="ECO:0000256" key="1">
    <source>
        <dbReference type="ARBA" id="ARBA00004429"/>
    </source>
</evidence>
<keyword evidence="5 9" id="KW-0812">Transmembrane</keyword>
<evidence type="ECO:0000256" key="4">
    <source>
        <dbReference type="ARBA" id="ARBA00022519"/>
    </source>
</evidence>
<feature type="transmembrane region" description="Helical" evidence="9">
    <location>
        <begin position="124"/>
        <end position="142"/>
    </location>
</feature>
<accession>A0A1H4LRI7</accession>
<evidence type="ECO:0000256" key="6">
    <source>
        <dbReference type="ARBA" id="ARBA00022989"/>
    </source>
</evidence>
<evidence type="ECO:0000313" key="12">
    <source>
        <dbReference type="Proteomes" id="UP000199064"/>
    </source>
</evidence>
<keyword evidence="3" id="KW-1003">Cell membrane</keyword>
<evidence type="ECO:0000256" key="5">
    <source>
        <dbReference type="ARBA" id="ARBA00022692"/>
    </source>
</evidence>
<evidence type="ECO:0000256" key="7">
    <source>
        <dbReference type="ARBA" id="ARBA00023136"/>
    </source>
</evidence>
<feature type="transmembrane region" description="Helical" evidence="9">
    <location>
        <begin position="46"/>
        <end position="63"/>
    </location>
</feature>
<dbReference type="EMBL" id="FNSL01000001">
    <property type="protein sequence ID" value="SEB73271.1"/>
    <property type="molecule type" value="Genomic_DNA"/>
</dbReference>
<keyword evidence="4 9" id="KW-0997">Cell inner membrane</keyword>
<dbReference type="GO" id="GO:0005886">
    <property type="term" value="C:plasma membrane"/>
    <property type="evidence" value="ECO:0007669"/>
    <property type="project" value="UniProtKB-SubCell"/>
</dbReference>
<dbReference type="RefSeq" id="WP_090329292.1">
    <property type="nucleotide sequence ID" value="NZ_FNSL01000001.1"/>
</dbReference>
<reference evidence="12" key="1">
    <citation type="submission" date="2016-10" db="EMBL/GenBank/DDBJ databases">
        <authorList>
            <person name="Varghese N."/>
            <person name="Submissions S."/>
        </authorList>
    </citation>
    <scope>NUCLEOTIDE SEQUENCE [LARGE SCALE GENOMIC DNA]</scope>
    <source>
        <strain evidence="12">ES.061</strain>
    </source>
</reference>
<sequence length="164" mass="17749">MLRVLETGSRIAAGFAFVALMVAVITQVVGRSIIGDSPVWTEELTRFALLYLAAFGAGLSYRSGELVNVDLICEALPGAWPHRLRLLSAILTAVLCLGLILPAWKYTSIGALQTSTALGWRMDAVHATMLVLLVSLFVFSLGRAVNMLCGRTDGFPERRPGDDR</sequence>
<feature type="domain" description="Tripartite ATP-independent periplasmic transporters DctQ component" evidence="10">
    <location>
        <begin position="20"/>
        <end position="149"/>
    </location>
</feature>
<dbReference type="PANTHER" id="PTHR35011:SF2">
    <property type="entry name" value="2,3-DIKETO-L-GULONATE TRAP TRANSPORTER SMALL PERMEASE PROTEIN YIAM"/>
    <property type="match status" value="1"/>
</dbReference>
<comment type="function">
    <text evidence="9">Part of the tripartite ATP-independent periplasmic (TRAP) transport system.</text>
</comment>
<keyword evidence="12" id="KW-1185">Reference proteome</keyword>
<evidence type="ECO:0000256" key="3">
    <source>
        <dbReference type="ARBA" id="ARBA00022475"/>
    </source>
</evidence>
<evidence type="ECO:0000256" key="9">
    <source>
        <dbReference type="RuleBase" id="RU369079"/>
    </source>
</evidence>
<evidence type="ECO:0000259" key="10">
    <source>
        <dbReference type="Pfam" id="PF04290"/>
    </source>
</evidence>
<gene>
    <name evidence="11" type="ORF">SAMN05216452_2961</name>
</gene>
<keyword evidence="6 9" id="KW-1133">Transmembrane helix</keyword>
<feature type="transmembrane region" description="Helical" evidence="9">
    <location>
        <begin position="12"/>
        <end position="34"/>
    </location>
</feature>
<evidence type="ECO:0000256" key="2">
    <source>
        <dbReference type="ARBA" id="ARBA00022448"/>
    </source>
</evidence>
<dbReference type="AlphaFoldDB" id="A0A1H4LRI7"/>
<dbReference type="GO" id="GO:0015740">
    <property type="term" value="P:C4-dicarboxylate transport"/>
    <property type="evidence" value="ECO:0007669"/>
    <property type="project" value="TreeGrafter"/>
</dbReference>
<evidence type="ECO:0000313" key="11">
    <source>
        <dbReference type="EMBL" id="SEB73271.1"/>
    </source>
</evidence>
<feature type="transmembrane region" description="Helical" evidence="9">
    <location>
        <begin position="84"/>
        <end position="104"/>
    </location>
</feature>
<evidence type="ECO:0000256" key="8">
    <source>
        <dbReference type="ARBA" id="ARBA00038436"/>
    </source>
</evidence>